<proteinExistence type="predicted"/>
<evidence type="ECO:0000313" key="2">
    <source>
        <dbReference type="Proteomes" id="UP000759131"/>
    </source>
</evidence>
<dbReference type="InterPro" id="IPR002347">
    <property type="entry name" value="SDR_fam"/>
</dbReference>
<sequence length="69" mass="7114">MNSFGVTKAEGRHLFDKFAADYPVGRVGEGVDVANAVAYLASNEGSFITGTNLVIDGGHIAAIIGLNGF</sequence>
<dbReference type="AlphaFoldDB" id="A0A7R9Q0A0"/>
<reference evidence="1" key="1">
    <citation type="submission" date="2020-11" db="EMBL/GenBank/DDBJ databases">
        <authorList>
            <person name="Tran Van P."/>
        </authorList>
    </citation>
    <scope>NUCLEOTIDE SEQUENCE</scope>
</reference>
<dbReference type="Gene3D" id="3.40.50.720">
    <property type="entry name" value="NAD(P)-binding Rossmann-like Domain"/>
    <property type="match status" value="1"/>
</dbReference>
<dbReference type="EMBL" id="CAJPIZ010004240">
    <property type="protein sequence ID" value="CAG2107311.1"/>
    <property type="molecule type" value="Genomic_DNA"/>
</dbReference>
<dbReference type="OrthoDB" id="6496917at2759"/>
<organism evidence="1">
    <name type="scientific">Medioppia subpectinata</name>
    <dbReference type="NCBI Taxonomy" id="1979941"/>
    <lineage>
        <taxon>Eukaryota</taxon>
        <taxon>Metazoa</taxon>
        <taxon>Ecdysozoa</taxon>
        <taxon>Arthropoda</taxon>
        <taxon>Chelicerata</taxon>
        <taxon>Arachnida</taxon>
        <taxon>Acari</taxon>
        <taxon>Acariformes</taxon>
        <taxon>Sarcoptiformes</taxon>
        <taxon>Oribatida</taxon>
        <taxon>Brachypylina</taxon>
        <taxon>Oppioidea</taxon>
        <taxon>Oppiidae</taxon>
        <taxon>Medioppia</taxon>
    </lineage>
</organism>
<keyword evidence="2" id="KW-1185">Reference proteome</keyword>
<dbReference type="EMBL" id="OC858815">
    <property type="protein sequence ID" value="CAD7626881.1"/>
    <property type="molecule type" value="Genomic_DNA"/>
</dbReference>
<gene>
    <name evidence="1" type="ORF">OSB1V03_LOCUS7313</name>
</gene>
<evidence type="ECO:0000313" key="1">
    <source>
        <dbReference type="EMBL" id="CAD7626881.1"/>
    </source>
</evidence>
<dbReference type="SUPFAM" id="SSF51735">
    <property type="entry name" value="NAD(P)-binding Rossmann-fold domains"/>
    <property type="match status" value="1"/>
</dbReference>
<name>A0A7R9Q0A0_9ACAR</name>
<accession>A0A7R9Q0A0</accession>
<dbReference type="InterPro" id="IPR036291">
    <property type="entry name" value="NAD(P)-bd_dom_sf"/>
</dbReference>
<protein>
    <submittedName>
        <fullName evidence="1">Uncharacterized protein</fullName>
    </submittedName>
</protein>
<dbReference type="Pfam" id="PF13561">
    <property type="entry name" value="adh_short_C2"/>
    <property type="match status" value="1"/>
</dbReference>
<dbReference type="Proteomes" id="UP000759131">
    <property type="component" value="Unassembled WGS sequence"/>
</dbReference>